<evidence type="ECO:0000256" key="1">
    <source>
        <dbReference type="SAM" id="Phobius"/>
    </source>
</evidence>
<keyword evidence="3" id="KW-1185">Reference proteome</keyword>
<name>A0A8S3TFD8_MYTED</name>
<dbReference type="EMBL" id="CAJPWZ010002169">
    <property type="protein sequence ID" value="CAG2232208.1"/>
    <property type="molecule type" value="Genomic_DNA"/>
</dbReference>
<sequence length="255" mass="28341">MAEIADIIEVIDEAADGMADEAEGAEADMDPADQAEFEEEVADATKEVQELSKTAEVFKDIMEGSLKVLKSFGIFVLKNIAVGAIMYFVNVGLSKLIKVTKSKGQNGNKKILAIVKAIIQLIKTESNLCNAIKDWLQKHKDDTITLEGIEIKLESIFETKLKPISDAIEKTYDTARHLKTKKDGKRSFNIPTVTDINSLLDGSVSFLTSIRKLRDFAELNKGKVVSLKSFLEIVTPEDLDEIQNQIEHLKKMPLE</sequence>
<comment type="caution">
    <text evidence="2">The sequence shown here is derived from an EMBL/GenBank/DDBJ whole genome shotgun (WGS) entry which is preliminary data.</text>
</comment>
<keyword evidence="1" id="KW-0472">Membrane</keyword>
<keyword evidence="1" id="KW-1133">Transmembrane helix</keyword>
<dbReference type="AlphaFoldDB" id="A0A8S3TFD8"/>
<proteinExistence type="predicted"/>
<organism evidence="2 3">
    <name type="scientific">Mytilus edulis</name>
    <name type="common">Blue mussel</name>
    <dbReference type="NCBI Taxonomy" id="6550"/>
    <lineage>
        <taxon>Eukaryota</taxon>
        <taxon>Metazoa</taxon>
        <taxon>Spiralia</taxon>
        <taxon>Lophotrochozoa</taxon>
        <taxon>Mollusca</taxon>
        <taxon>Bivalvia</taxon>
        <taxon>Autobranchia</taxon>
        <taxon>Pteriomorphia</taxon>
        <taxon>Mytilida</taxon>
        <taxon>Mytiloidea</taxon>
        <taxon>Mytilidae</taxon>
        <taxon>Mytilinae</taxon>
        <taxon>Mytilus</taxon>
    </lineage>
</organism>
<protein>
    <submittedName>
        <fullName evidence="2">Uncharacterized protein</fullName>
    </submittedName>
</protein>
<evidence type="ECO:0000313" key="3">
    <source>
        <dbReference type="Proteomes" id="UP000683360"/>
    </source>
</evidence>
<dbReference type="Proteomes" id="UP000683360">
    <property type="component" value="Unassembled WGS sequence"/>
</dbReference>
<gene>
    <name evidence="2" type="ORF">MEDL_44952</name>
</gene>
<feature type="transmembrane region" description="Helical" evidence="1">
    <location>
        <begin position="72"/>
        <end position="93"/>
    </location>
</feature>
<keyword evidence="1" id="KW-0812">Transmembrane</keyword>
<reference evidence="2" key="1">
    <citation type="submission" date="2021-03" db="EMBL/GenBank/DDBJ databases">
        <authorList>
            <person name="Bekaert M."/>
        </authorList>
    </citation>
    <scope>NUCLEOTIDE SEQUENCE</scope>
</reference>
<evidence type="ECO:0000313" key="2">
    <source>
        <dbReference type="EMBL" id="CAG2232208.1"/>
    </source>
</evidence>
<accession>A0A8S3TFD8</accession>
<dbReference type="OrthoDB" id="10063052at2759"/>